<dbReference type="EMBL" id="CAJPDT010000021">
    <property type="protein sequence ID" value="CAF9918698.1"/>
    <property type="molecule type" value="Genomic_DNA"/>
</dbReference>
<accession>A0A8H3IHA9</accession>
<gene>
    <name evidence="2" type="ORF">IMSHALPRED_004379</name>
</gene>
<organism evidence="2 3">
    <name type="scientific">Imshaugia aleurites</name>
    <dbReference type="NCBI Taxonomy" id="172621"/>
    <lineage>
        <taxon>Eukaryota</taxon>
        <taxon>Fungi</taxon>
        <taxon>Dikarya</taxon>
        <taxon>Ascomycota</taxon>
        <taxon>Pezizomycotina</taxon>
        <taxon>Lecanoromycetes</taxon>
        <taxon>OSLEUM clade</taxon>
        <taxon>Lecanoromycetidae</taxon>
        <taxon>Lecanorales</taxon>
        <taxon>Lecanorineae</taxon>
        <taxon>Parmeliaceae</taxon>
        <taxon>Imshaugia</taxon>
    </lineage>
</organism>
<keyword evidence="3" id="KW-1185">Reference proteome</keyword>
<proteinExistence type="predicted"/>
<evidence type="ECO:0000256" key="1">
    <source>
        <dbReference type="SAM" id="MobiDB-lite"/>
    </source>
</evidence>
<feature type="region of interest" description="Disordered" evidence="1">
    <location>
        <begin position="145"/>
        <end position="205"/>
    </location>
</feature>
<dbReference type="Proteomes" id="UP000664534">
    <property type="component" value="Unassembled WGS sequence"/>
</dbReference>
<reference evidence="2" key="1">
    <citation type="submission" date="2021-03" db="EMBL/GenBank/DDBJ databases">
        <authorList>
            <person name="Tagirdzhanova G."/>
        </authorList>
    </citation>
    <scope>NUCLEOTIDE SEQUENCE</scope>
</reference>
<name>A0A8H3IHA9_9LECA</name>
<evidence type="ECO:0000313" key="3">
    <source>
        <dbReference type="Proteomes" id="UP000664534"/>
    </source>
</evidence>
<dbReference type="OrthoDB" id="10018191at2759"/>
<dbReference type="AlphaFoldDB" id="A0A8H3IHA9"/>
<feature type="compositionally biased region" description="Low complexity" evidence="1">
    <location>
        <begin position="170"/>
        <end position="192"/>
    </location>
</feature>
<feature type="region of interest" description="Disordered" evidence="1">
    <location>
        <begin position="220"/>
        <end position="266"/>
    </location>
</feature>
<feature type="compositionally biased region" description="Polar residues" evidence="1">
    <location>
        <begin position="193"/>
        <end position="204"/>
    </location>
</feature>
<feature type="compositionally biased region" description="Polar residues" evidence="1">
    <location>
        <begin position="234"/>
        <end position="261"/>
    </location>
</feature>
<sequence length="740" mass="81940">MEALAWCLQTRVMGPLWAQQCLGLESKRHSGDNGCTRRSKISPSARIEKSIAGETRIFRPRRQHLSCLIGPITAYQETHLAIRLGTERTKQRRLLEQLSDPGGRGNPMSLLEELSFDHDFSPCGSKRTSSSLACVNPQYTDKRYGAMPLGFMTPEPSPTEATPRRESFNGGTYYSGSSESSFSSHSGYGTPSQLTPGSSTSDSLGHSMMLLQDPWYLSATSSSPSLRPQGRNKAANTEQYAVQPASHGSYSASTDTASSISPAACTPGDDLATVVDGYARKVSRPWQSCGPQNDTLSLRDRTAQPTQINESAMFGPDLVSVYGSIADGGSHTFESSQPLFAHAQPMVFDPRTSQLDTAAYDAAGNSGPNPPSLAPAMVWGPQEYDTDMGLAGDDMMSTAATVGQSYHGDIFARQPLKDSSHHLETRWSPSSRIATLSPASDHDAEGGPEAPSILRTRNRRHRQGQRAAVACRQLDNVIRGGPRREHLIQIPKPEVVSRGKPHRCWRDGCTYACNRPEHLKRHELSGKHMNDGAEMLPCAFDGCIDRKTGKHRKIISRFDNLKAHYTKTHFKYGSTEKGGKNERKSMKAAHQMGLNAYDSRWAMLLDGKMNVNREIKDYLHVWKMLGYSILETRDTKVKDLVPDWQQGPEDATLQKYDPRWRALWDGTLTFDKAMDVGRDMNESDAQGLLGVTMLETKAMGIDHLDPRWEAMLSGRMSVEQLEKLGVKHVWKDLVAKRRAR</sequence>
<evidence type="ECO:0000313" key="2">
    <source>
        <dbReference type="EMBL" id="CAF9918698.1"/>
    </source>
</evidence>
<protein>
    <submittedName>
        <fullName evidence="2">Uncharacterized protein</fullName>
    </submittedName>
</protein>
<comment type="caution">
    <text evidence="2">The sequence shown here is derived from an EMBL/GenBank/DDBJ whole genome shotgun (WGS) entry which is preliminary data.</text>
</comment>